<dbReference type="Proteomes" id="UP000054053">
    <property type="component" value="Unassembled WGS sequence"/>
</dbReference>
<evidence type="ECO:0000313" key="2">
    <source>
        <dbReference type="EMBL" id="GAO17149.1"/>
    </source>
</evidence>
<feature type="region of interest" description="Disordered" evidence="1">
    <location>
        <begin position="29"/>
        <end position="51"/>
    </location>
</feature>
<accession>A0A1B5L3S6</accession>
<feature type="region of interest" description="Disordered" evidence="1">
    <location>
        <begin position="137"/>
        <end position="308"/>
    </location>
</feature>
<feature type="compositionally biased region" description="Low complexity" evidence="1">
    <location>
        <begin position="174"/>
        <end position="191"/>
    </location>
</feature>
<feature type="compositionally biased region" description="Polar residues" evidence="1">
    <location>
        <begin position="254"/>
        <end position="264"/>
    </location>
</feature>
<feature type="compositionally biased region" description="Gly residues" evidence="1">
    <location>
        <begin position="277"/>
        <end position="287"/>
    </location>
</feature>
<reference evidence="3" key="1">
    <citation type="journal article" date="2016" name="Genome Announc.">
        <title>Genome sequence of Ustilaginoidea virens IPU010, a rice pathogenic fungus causing false smut.</title>
        <authorList>
            <person name="Kumagai T."/>
            <person name="Ishii T."/>
            <person name="Terai G."/>
            <person name="Umemura M."/>
            <person name="Machida M."/>
            <person name="Asai K."/>
        </authorList>
    </citation>
    <scope>NUCLEOTIDE SEQUENCE [LARGE SCALE GENOMIC DNA]</scope>
    <source>
        <strain evidence="3">IPU010</strain>
    </source>
</reference>
<dbReference type="EMBL" id="BBTG02000011">
    <property type="protein sequence ID" value="GAO17149.1"/>
    <property type="molecule type" value="Genomic_DNA"/>
</dbReference>
<feature type="compositionally biased region" description="Basic residues" evidence="1">
    <location>
        <begin position="463"/>
        <end position="477"/>
    </location>
</feature>
<feature type="region of interest" description="Disordered" evidence="1">
    <location>
        <begin position="408"/>
        <end position="477"/>
    </location>
</feature>
<comment type="caution">
    <text evidence="2">The sequence shown here is derived from an EMBL/GenBank/DDBJ whole genome shotgun (WGS) entry which is preliminary data.</text>
</comment>
<evidence type="ECO:0000313" key="3">
    <source>
        <dbReference type="Proteomes" id="UP000054053"/>
    </source>
</evidence>
<organism evidence="2 3">
    <name type="scientific">Ustilaginoidea virens</name>
    <name type="common">Rice false smut fungus</name>
    <name type="synonym">Villosiclava virens</name>
    <dbReference type="NCBI Taxonomy" id="1159556"/>
    <lineage>
        <taxon>Eukaryota</taxon>
        <taxon>Fungi</taxon>
        <taxon>Dikarya</taxon>
        <taxon>Ascomycota</taxon>
        <taxon>Pezizomycotina</taxon>
        <taxon>Sordariomycetes</taxon>
        <taxon>Hypocreomycetidae</taxon>
        <taxon>Hypocreales</taxon>
        <taxon>Clavicipitaceae</taxon>
        <taxon>Ustilaginoidea</taxon>
    </lineage>
</organism>
<sequence length="477" mass="51151">MGEQHEQPKGNGSAAIRLFMASRESGSRCGCPSGPILQQPTIRPHKSIDAPWGSVNTEAAAAASPYQDGPWNQRPLAISKQRGSVERDSSNGVNLIREEFSPHAVPNGALQHINKSFVNTDTLATVVSRLASAPGEETLVPAPFEPSRQRRQGDDDAESVITHETIHVATGYESKAPSPSRSSQASSDLSPVPVSQICANLDRSNTGATESVQDTKSRASKRKEPVQDSSMFQPWSRLENGGSVASLVHPSPNDEASTEATQGKTVGDEALQPVAGGSFGSAGGAAAGQGEHMASSTKRGTNKAGLPRPFDSSAFDAAIYQQPGAAPPPPGVLNSVVTSKAPRWPSGGQVRFIHANPAVHRMHVRSEAWFAKKSAEIRARGGRKFWLGKVSQRLRWLQSERLKLQARRAEAKAQGGLPERPDPQPQTYSVPLDFGDVPEGDLPEEVRKNPAWRKACSENPKGASKKRKIFSKRSNKD</sequence>
<dbReference type="AlphaFoldDB" id="A0A1B5L3S6"/>
<name>A0A1B5L3S6_USTVR</name>
<gene>
    <name evidence="2" type="ORF">UVI_02026770</name>
</gene>
<evidence type="ECO:0000256" key="1">
    <source>
        <dbReference type="SAM" id="MobiDB-lite"/>
    </source>
</evidence>
<feature type="compositionally biased region" description="Basic and acidic residues" evidence="1">
    <location>
        <begin position="213"/>
        <end position="226"/>
    </location>
</feature>
<feature type="compositionally biased region" description="Polar residues" evidence="1">
    <location>
        <begin position="202"/>
        <end position="212"/>
    </location>
</feature>
<proteinExistence type="predicted"/>
<protein>
    <submittedName>
        <fullName evidence="2">Uncharacterized protein</fullName>
    </submittedName>
</protein>